<keyword evidence="1" id="KW-0472">Membrane</keyword>
<dbReference type="AlphaFoldDB" id="A0A383DGL8"/>
<sequence length="112" mass="12679">MDTVAQIILVVIIGVFLVAGYIWIQKRDTQDRGLSDELEQRQFTEPTNEQLNYTTDFNIHAQNKDEDENKPLGVVEAIKDRQSANPIVEAIKNKNATSPVVKAIKEKKDLDV</sequence>
<dbReference type="EMBL" id="UINC01217160">
    <property type="protein sequence ID" value="SVE43632.1"/>
    <property type="molecule type" value="Genomic_DNA"/>
</dbReference>
<gene>
    <name evidence="2" type="ORF">METZ01_LOCUS496486</name>
</gene>
<evidence type="ECO:0000256" key="1">
    <source>
        <dbReference type="SAM" id="Phobius"/>
    </source>
</evidence>
<keyword evidence="1" id="KW-0812">Transmembrane</keyword>
<name>A0A383DGL8_9ZZZZ</name>
<protein>
    <submittedName>
        <fullName evidence="2">Uncharacterized protein</fullName>
    </submittedName>
</protein>
<evidence type="ECO:0000313" key="2">
    <source>
        <dbReference type="EMBL" id="SVE43632.1"/>
    </source>
</evidence>
<keyword evidence="1" id="KW-1133">Transmembrane helix</keyword>
<feature type="transmembrane region" description="Helical" evidence="1">
    <location>
        <begin position="6"/>
        <end position="24"/>
    </location>
</feature>
<reference evidence="2" key="1">
    <citation type="submission" date="2018-05" db="EMBL/GenBank/DDBJ databases">
        <authorList>
            <person name="Lanie J.A."/>
            <person name="Ng W.-L."/>
            <person name="Kazmierczak K.M."/>
            <person name="Andrzejewski T.M."/>
            <person name="Davidsen T.M."/>
            <person name="Wayne K.J."/>
            <person name="Tettelin H."/>
            <person name="Glass J.I."/>
            <person name="Rusch D."/>
            <person name="Podicherti R."/>
            <person name="Tsui H.-C.T."/>
            <person name="Winkler M.E."/>
        </authorList>
    </citation>
    <scope>NUCLEOTIDE SEQUENCE</scope>
</reference>
<proteinExistence type="predicted"/>
<organism evidence="2">
    <name type="scientific">marine metagenome</name>
    <dbReference type="NCBI Taxonomy" id="408172"/>
    <lineage>
        <taxon>unclassified sequences</taxon>
        <taxon>metagenomes</taxon>
        <taxon>ecological metagenomes</taxon>
    </lineage>
</organism>
<accession>A0A383DGL8</accession>